<sequence length="46" mass="5491">MTRNYRSGKSHFQKRYSETKKSSKNDGMKVKKAPFKLPWLQKKFGL</sequence>
<evidence type="ECO:0000313" key="3">
    <source>
        <dbReference type="Proteomes" id="UP000001338"/>
    </source>
</evidence>
<dbReference type="AlphaFoldDB" id="A0A828YW05"/>
<feature type="region of interest" description="Disordered" evidence="1">
    <location>
        <begin position="1"/>
        <end position="32"/>
    </location>
</feature>
<gene>
    <name evidence="2" type="ORF">LEP1GSC036_0108</name>
</gene>
<protein>
    <submittedName>
        <fullName evidence="2">Uncharacterized protein</fullName>
    </submittedName>
</protein>
<evidence type="ECO:0000256" key="1">
    <source>
        <dbReference type="SAM" id="MobiDB-lite"/>
    </source>
</evidence>
<evidence type="ECO:0000313" key="2">
    <source>
        <dbReference type="EMBL" id="EKR62669.1"/>
    </source>
</evidence>
<dbReference type="Proteomes" id="UP000001338">
    <property type="component" value="Unassembled WGS sequence"/>
</dbReference>
<reference evidence="2 3" key="1">
    <citation type="submission" date="2012-10" db="EMBL/GenBank/DDBJ databases">
        <authorList>
            <person name="Harkins D.M."/>
            <person name="Durkin A.S."/>
            <person name="Brinkac L.M."/>
            <person name="Haft D.H."/>
            <person name="Selengut J.D."/>
            <person name="Sanka R."/>
            <person name="DePew J."/>
            <person name="Purushe J."/>
            <person name="Whelen A.C."/>
            <person name="Vinetz J.M."/>
            <person name="Sutton G.G."/>
            <person name="Nierman W.C."/>
            <person name="Fouts D.E."/>
        </authorList>
    </citation>
    <scope>NUCLEOTIDE SEQUENCE [LARGE SCALE GENOMIC DNA]</scope>
    <source>
        <strain evidence="2 3">2006001853</strain>
    </source>
</reference>
<accession>A0A828YW05</accession>
<feature type="compositionally biased region" description="Basic residues" evidence="1">
    <location>
        <begin position="1"/>
        <end position="14"/>
    </location>
</feature>
<organism evidence="2 3">
    <name type="scientific">Leptospira weilii str. 2006001853</name>
    <dbReference type="NCBI Taxonomy" id="1001589"/>
    <lineage>
        <taxon>Bacteria</taxon>
        <taxon>Pseudomonadati</taxon>
        <taxon>Spirochaetota</taxon>
        <taxon>Spirochaetia</taxon>
        <taxon>Leptospirales</taxon>
        <taxon>Leptospiraceae</taxon>
        <taxon>Leptospira</taxon>
    </lineage>
</organism>
<feature type="compositionally biased region" description="Basic and acidic residues" evidence="1">
    <location>
        <begin position="15"/>
        <end position="29"/>
    </location>
</feature>
<name>A0A828YW05_9LEPT</name>
<dbReference type="EMBL" id="AFLV02000078">
    <property type="protein sequence ID" value="EKR62669.1"/>
    <property type="molecule type" value="Genomic_DNA"/>
</dbReference>
<proteinExistence type="predicted"/>
<comment type="caution">
    <text evidence="2">The sequence shown here is derived from an EMBL/GenBank/DDBJ whole genome shotgun (WGS) entry which is preliminary data.</text>
</comment>